<keyword evidence="1" id="KW-0732">Signal</keyword>
<protein>
    <recommendedName>
        <fullName evidence="4">L,D-transpeptidase</fullName>
    </recommendedName>
</protein>
<gene>
    <name evidence="2" type="ORF">GCM10007320_38050</name>
</gene>
<reference evidence="3" key="1">
    <citation type="journal article" date="2019" name="Int. J. Syst. Evol. Microbiol.">
        <title>The Global Catalogue of Microorganisms (GCM) 10K type strain sequencing project: providing services to taxonomists for standard genome sequencing and annotation.</title>
        <authorList>
            <consortium name="The Broad Institute Genomics Platform"/>
            <consortium name="The Broad Institute Genome Sequencing Center for Infectious Disease"/>
            <person name="Wu L."/>
            <person name="Ma J."/>
        </authorList>
    </citation>
    <scope>NUCLEOTIDE SEQUENCE [LARGE SCALE GENOMIC DNA]</scope>
    <source>
        <strain evidence="3">KCTC 23314</strain>
    </source>
</reference>
<sequence length="200" mass="21454">MRHFLLRCSILLALACTAHAATPSFSDDARQVARWVMHSGNNAGLPYALVDKKAAMLYLFGADGQLRAASPALLGAAPGDQGAPDLNQRDLSTLAMHERTTPAGRYLAQPGRNLQGEPVVWVDYGAALAIHRLRPGPSAERRAERLRSATPADNKISLGCVVVPVAFYTRHVAPLLGEGRSVVYILPETMAASAVFGWQD</sequence>
<evidence type="ECO:0008006" key="4">
    <source>
        <dbReference type="Google" id="ProtNLM"/>
    </source>
</evidence>
<accession>A0ABQ3G4Z0</accession>
<evidence type="ECO:0000313" key="2">
    <source>
        <dbReference type="EMBL" id="GHC89931.1"/>
    </source>
</evidence>
<dbReference type="EMBL" id="BMYK01000012">
    <property type="protein sequence ID" value="GHC89931.1"/>
    <property type="molecule type" value="Genomic_DNA"/>
</dbReference>
<proteinExistence type="predicted"/>
<name>A0ABQ3G4Z0_9BURK</name>
<comment type="caution">
    <text evidence="2">The sequence shown here is derived from an EMBL/GenBank/DDBJ whole genome shotgun (WGS) entry which is preliminary data.</text>
</comment>
<dbReference type="RefSeq" id="WP_189688500.1">
    <property type="nucleotide sequence ID" value="NZ_BMYK01000012.1"/>
</dbReference>
<organism evidence="2 3">
    <name type="scientific">Pseudorhodoferax aquiterrae</name>
    <dbReference type="NCBI Taxonomy" id="747304"/>
    <lineage>
        <taxon>Bacteria</taxon>
        <taxon>Pseudomonadati</taxon>
        <taxon>Pseudomonadota</taxon>
        <taxon>Betaproteobacteria</taxon>
        <taxon>Burkholderiales</taxon>
        <taxon>Comamonadaceae</taxon>
    </lineage>
</organism>
<feature type="signal peptide" evidence="1">
    <location>
        <begin position="1"/>
        <end position="20"/>
    </location>
</feature>
<evidence type="ECO:0000256" key="1">
    <source>
        <dbReference type="SAM" id="SignalP"/>
    </source>
</evidence>
<evidence type="ECO:0000313" key="3">
    <source>
        <dbReference type="Proteomes" id="UP000626210"/>
    </source>
</evidence>
<keyword evidence="3" id="KW-1185">Reference proteome</keyword>
<feature type="chain" id="PRO_5045079305" description="L,D-transpeptidase" evidence="1">
    <location>
        <begin position="21"/>
        <end position="200"/>
    </location>
</feature>
<dbReference type="Proteomes" id="UP000626210">
    <property type="component" value="Unassembled WGS sequence"/>
</dbReference>